<comment type="caution">
    <text evidence="1">The sequence shown here is derived from an EMBL/GenBank/DDBJ whole genome shotgun (WGS) entry which is preliminary data.</text>
</comment>
<proteinExistence type="predicted"/>
<dbReference type="Proteomes" id="UP000824120">
    <property type="component" value="Chromosome 9"/>
</dbReference>
<accession>A0A9J5XFV6</accession>
<reference evidence="1 2" key="1">
    <citation type="submission" date="2020-09" db="EMBL/GenBank/DDBJ databases">
        <title>De no assembly of potato wild relative species, Solanum commersonii.</title>
        <authorList>
            <person name="Cho K."/>
        </authorList>
    </citation>
    <scope>NUCLEOTIDE SEQUENCE [LARGE SCALE GENOMIC DNA]</scope>
    <source>
        <strain evidence="1">LZ3.2</strain>
        <tissue evidence="1">Leaf</tissue>
    </source>
</reference>
<evidence type="ECO:0000313" key="1">
    <source>
        <dbReference type="EMBL" id="KAG5587265.1"/>
    </source>
</evidence>
<keyword evidence="2" id="KW-1185">Reference proteome</keyword>
<sequence>MLTSLLEKGPQGGCDDGICIHPLACILSTVLPLIKVIEAYEDTHKQFHNQPIKQNQQDFQMLNMGNEEGTLQTNGEAATAGTIYLNQDEFEIVTVSYVLYTTLRGGPVIWAWDFYVGSQVRNPLPAKASAFWVELVAPDLPSAGYLSYVICELLNRSGVFTLCAPKE</sequence>
<gene>
    <name evidence="1" type="ORF">H5410_047699</name>
</gene>
<name>A0A9J5XFV6_SOLCO</name>
<organism evidence="1 2">
    <name type="scientific">Solanum commersonii</name>
    <name type="common">Commerson's wild potato</name>
    <name type="synonym">Commerson's nightshade</name>
    <dbReference type="NCBI Taxonomy" id="4109"/>
    <lineage>
        <taxon>Eukaryota</taxon>
        <taxon>Viridiplantae</taxon>
        <taxon>Streptophyta</taxon>
        <taxon>Embryophyta</taxon>
        <taxon>Tracheophyta</taxon>
        <taxon>Spermatophyta</taxon>
        <taxon>Magnoliopsida</taxon>
        <taxon>eudicotyledons</taxon>
        <taxon>Gunneridae</taxon>
        <taxon>Pentapetalae</taxon>
        <taxon>asterids</taxon>
        <taxon>lamiids</taxon>
        <taxon>Solanales</taxon>
        <taxon>Solanaceae</taxon>
        <taxon>Solanoideae</taxon>
        <taxon>Solaneae</taxon>
        <taxon>Solanum</taxon>
    </lineage>
</organism>
<dbReference type="EMBL" id="JACXVP010000009">
    <property type="protein sequence ID" value="KAG5587265.1"/>
    <property type="molecule type" value="Genomic_DNA"/>
</dbReference>
<evidence type="ECO:0000313" key="2">
    <source>
        <dbReference type="Proteomes" id="UP000824120"/>
    </source>
</evidence>
<dbReference type="AlphaFoldDB" id="A0A9J5XFV6"/>
<protein>
    <submittedName>
        <fullName evidence="1">Uncharacterized protein</fullName>
    </submittedName>
</protein>